<reference evidence="3" key="1">
    <citation type="submission" date="2016-11" db="EMBL/GenBank/DDBJ databases">
        <authorList>
            <person name="Varghese N."/>
            <person name="Submissions S."/>
        </authorList>
    </citation>
    <scope>NUCLEOTIDE SEQUENCE [LARGE SCALE GENOMIC DNA]</scope>
    <source>
        <strain evidence="3">DSM 8595</strain>
    </source>
</reference>
<dbReference type="AlphaFoldDB" id="A0A1N6EM77"/>
<dbReference type="InterPro" id="IPR017926">
    <property type="entry name" value="GATASE"/>
</dbReference>
<keyword evidence="3" id="KW-1185">Reference proteome</keyword>
<dbReference type="CDD" id="cd01741">
    <property type="entry name" value="GATase1_1"/>
    <property type="match status" value="1"/>
</dbReference>
<accession>A0A1N6EM77</accession>
<organism evidence="2 3">
    <name type="scientific">Agromyces cerinus subsp. cerinus</name>
    <dbReference type="NCBI Taxonomy" id="232089"/>
    <lineage>
        <taxon>Bacteria</taxon>
        <taxon>Bacillati</taxon>
        <taxon>Actinomycetota</taxon>
        <taxon>Actinomycetes</taxon>
        <taxon>Micrococcales</taxon>
        <taxon>Microbacteriaceae</taxon>
        <taxon>Agromyces</taxon>
    </lineage>
</organism>
<dbReference type="GO" id="GO:0005829">
    <property type="term" value="C:cytosol"/>
    <property type="evidence" value="ECO:0007669"/>
    <property type="project" value="TreeGrafter"/>
</dbReference>
<dbReference type="PANTHER" id="PTHR42695">
    <property type="entry name" value="GLUTAMINE AMIDOTRANSFERASE YLR126C-RELATED"/>
    <property type="match status" value="1"/>
</dbReference>
<dbReference type="InterPro" id="IPR029062">
    <property type="entry name" value="Class_I_gatase-like"/>
</dbReference>
<dbReference type="Proteomes" id="UP000184699">
    <property type="component" value="Unassembled WGS sequence"/>
</dbReference>
<dbReference type="GO" id="GO:0016740">
    <property type="term" value="F:transferase activity"/>
    <property type="evidence" value="ECO:0007669"/>
    <property type="project" value="UniProtKB-KW"/>
</dbReference>
<dbReference type="SUPFAM" id="SSF52317">
    <property type="entry name" value="Class I glutamine amidotransferase-like"/>
    <property type="match status" value="1"/>
</dbReference>
<dbReference type="RefSeq" id="WP_074259555.1">
    <property type="nucleotide sequence ID" value="NZ_FSRJ01000002.1"/>
</dbReference>
<evidence type="ECO:0000313" key="3">
    <source>
        <dbReference type="Proteomes" id="UP000184699"/>
    </source>
</evidence>
<dbReference type="STRING" id="232089.SAMN05443544_1286"/>
<feature type="domain" description="Glutamine amidotransferase" evidence="1">
    <location>
        <begin position="48"/>
        <end position="186"/>
    </location>
</feature>
<name>A0A1N6EM77_9MICO</name>
<dbReference type="PROSITE" id="PS51273">
    <property type="entry name" value="GATASE_TYPE_1"/>
    <property type="match status" value="1"/>
</dbReference>
<sequence length="244" mass="25808">METVNDGPKVLVVVNSRPSSLRRMRPWLEESGLDLVVVVGEEGLPDDLGSFDGLIMLGGGLMPDDDDRAPWLARERELAAEAIAGDIPTLGVCLGAQILAHVAGGEVRASFGTPERGATPVFVTEQGLDDAVLSPLSPVAHVIENHEDMITRLPDDAVLLASSDACVNQAFRLGRHVRGVQFHPEAGALDLEKWDDAALAAAGIDKQQLVDAALVHEEESAARCARLATAFAAEVVASRVTRVG</sequence>
<dbReference type="Pfam" id="PF00117">
    <property type="entry name" value="GATase"/>
    <property type="match status" value="1"/>
</dbReference>
<dbReference type="EMBL" id="FSRJ01000002">
    <property type="protein sequence ID" value="SIN84146.1"/>
    <property type="molecule type" value="Genomic_DNA"/>
</dbReference>
<proteinExistence type="predicted"/>
<keyword evidence="2" id="KW-0808">Transferase</keyword>
<protein>
    <submittedName>
        <fullName evidence="2">GMP synthase-Glutamine amidotransferase</fullName>
    </submittedName>
</protein>
<dbReference type="OrthoDB" id="5196541at2"/>
<keyword evidence="2" id="KW-0315">Glutamine amidotransferase</keyword>
<dbReference type="Gene3D" id="3.40.50.880">
    <property type="match status" value="1"/>
</dbReference>
<evidence type="ECO:0000313" key="2">
    <source>
        <dbReference type="EMBL" id="SIN84146.1"/>
    </source>
</evidence>
<evidence type="ECO:0000259" key="1">
    <source>
        <dbReference type="Pfam" id="PF00117"/>
    </source>
</evidence>
<dbReference type="PANTHER" id="PTHR42695:SF5">
    <property type="entry name" value="GLUTAMINE AMIDOTRANSFERASE YLR126C-RELATED"/>
    <property type="match status" value="1"/>
</dbReference>
<dbReference type="InterPro" id="IPR044992">
    <property type="entry name" value="ChyE-like"/>
</dbReference>
<gene>
    <name evidence="2" type="ORF">SAMN05443544_1286</name>
</gene>